<dbReference type="PANTHER" id="PTHR45785">
    <property type="entry name" value="COMPLEMENT FACTOR H-RELATED"/>
    <property type="match status" value="1"/>
</dbReference>
<evidence type="ECO:0000256" key="1">
    <source>
        <dbReference type="ARBA" id="ARBA00004328"/>
    </source>
</evidence>
<dbReference type="InterPro" id="IPR051503">
    <property type="entry name" value="ComplSys_Reg/VirEntry_Med"/>
</dbReference>
<proteinExistence type="predicted"/>
<dbReference type="Gene3D" id="2.10.70.10">
    <property type="entry name" value="Complement Module, domain 1"/>
    <property type="match status" value="2"/>
</dbReference>
<dbReference type="EMBL" id="GBXM01000016">
    <property type="protein sequence ID" value="JAI08562.1"/>
    <property type="molecule type" value="Transcribed_RNA"/>
</dbReference>
<dbReference type="AlphaFoldDB" id="A0A0E9Y1H7"/>
<accession>A0A0E9Y1H7</accession>
<evidence type="ECO:0000256" key="7">
    <source>
        <dbReference type="ARBA" id="ARBA00023157"/>
    </source>
</evidence>
<protein>
    <recommendedName>
        <fullName evidence="9">Beta-2-glycoprotein-1 fifth domain-containing protein</fullName>
    </recommendedName>
</protein>
<dbReference type="PANTHER" id="PTHR45785:SF2">
    <property type="entry name" value="COMPLEMENT FACTOR H-RELATED"/>
    <property type="match status" value="1"/>
</dbReference>
<keyword evidence="7" id="KW-1015">Disulfide bond</keyword>
<evidence type="ECO:0000256" key="8">
    <source>
        <dbReference type="ARBA" id="ARBA00023180"/>
    </source>
</evidence>
<dbReference type="Pfam" id="PF09014">
    <property type="entry name" value="Sushi_2"/>
    <property type="match status" value="1"/>
</dbReference>
<dbReference type="GO" id="GO:0005576">
    <property type="term" value="C:extracellular region"/>
    <property type="evidence" value="ECO:0007669"/>
    <property type="project" value="UniProtKB-SubCell"/>
</dbReference>
<dbReference type="InterPro" id="IPR015104">
    <property type="entry name" value="Sushi_2"/>
</dbReference>
<reference evidence="10" key="2">
    <citation type="journal article" date="2015" name="Fish Shellfish Immunol.">
        <title>Early steps in the European eel (Anguilla anguilla)-Vibrio vulnificus interaction in the gills: Role of the RtxA13 toxin.</title>
        <authorList>
            <person name="Callol A."/>
            <person name="Pajuelo D."/>
            <person name="Ebbesson L."/>
            <person name="Teles M."/>
            <person name="MacKenzie S."/>
            <person name="Amaro C."/>
        </authorList>
    </citation>
    <scope>NUCLEOTIDE SEQUENCE</scope>
</reference>
<evidence type="ECO:0000259" key="9">
    <source>
        <dbReference type="Pfam" id="PF09014"/>
    </source>
</evidence>
<dbReference type="InterPro" id="IPR035976">
    <property type="entry name" value="Sushi/SCR/CCP_sf"/>
</dbReference>
<evidence type="ECO:0000313" key="10">
    <source>
        <dbReference type="EMBL" id="JAI08562.1"/>
    </source>
</evidence>
<keyword evidence="4" id="KW-0768">Sushi</keyword>
<keyword evidence="3" id="KW-0964">Secreted</keyword>
<organism evidence="10">
    <name type="scientific">Anguilla anguilla</name>
    <name type="common">European freshwater eel</name>
    <name type="synonym">Muraena anguilla</name>
    <dbReference type="NCBI Taxonomy" id="7936"/>
    <lineage>
        <taxon>Eukaryota</taxon>
        <taxon>Metazoa</taxon>
        <taxon>Chordata</taxon>
        <taxon>Craniata</taxon>
        <taxon>Vertebrata</taxon>
        <taxon>Euteleostomi</taxon>
        <taxon>Actinopterygii</taxon>
        <taxon>Neopterygii</taxon>
        <taxon>Teleostei</taxon>
        <taxon>Anguilliformes</taxon>
        <taxon>Anguillidae</taxon>
        <taxon>Anguilla</taxon>
    </lineage>
</organism>
<evidence type="ECO:0000256" key="3">
    <source>
        <dbReference type="ARBA" id="ARBA00022525"/>
    </source>
</evidence>
<keyword evidence="5" id="KW-0732">Signal</keyword>
<dbReference type="SUPFAM" id="SSF57535">
    <property type="entry name" value="Complement control module/SCR domain"/>
    <property type="match status" value="1"/>
</dbReference>
<feature type="domain" description="Beta-2-glycoprotein-1 fifth" evidence="9">
    <location>
        <begin position="49"/>
        <end position="88"/>
    </location>
</feature>
<evidence type="ECO:0000256" key="6">
    <source>
        <dbReference type="ARBA" id="ARBA00022737"/>
    </source>
</evidence>
<keyword evidence="8" id="KW-0325">Glycoprotein</keyword>
<reference evidence="10" key="1">
    <citation type="submission" date="2014-11" db="EMBL/GenBank/DDBJ databases">
        <authorList>
            <person name="Amaro Gonzalez C."/>
        </authorList>
    </citation>
    <scope>NUCLEOTIDE SEQUENCE</scope>
</reference>
<comment type="subcellular location">
    <subcellularLocation>
        <location evidence="2">Secreted</location>
    </subcellularLocation>
    <subcellularLocation>
        <location evidence="1">Virion</location>
    </subcellularLocation>
</comment>
<evidence type="ECO:0000256" key="5">
    <source>
        <dbReference type="ARBA" id="ARBA00022729"/>
    </source>
</evidence>
<name>A0A0E9Y1H7_ANGAN</name>
<sequence>MSSYKISGPSSIICDNGQWNDPPKCLQPCTVTMEEMEQRGIQFKYGPPRKVYIKHEDRILFICRYGKSPADYTFIEYCNDGRMSIPSCS</sequence>
<evidence type="ECO:0000256" key="4">
    <source>
        <dbReference type="ARBA" id="ARBA00022659"/>
    </source>
</evidence>
<evidence type="ECO:0000256" key="2">
    <source>
        <dbReference type="ARBA" id="ARBA00004613"/>
    </source>
</evidence>
<keyword evidence="6" id="KW-0677">Repeat</keyword>